<evidence type="ECO:0000259" key="2">
    <source>
        <dbReference type="Pfam" id="PF04993"/>
    </source>
</evidence>
<dbReference type="RefSeq" id="WP_016548872.1">
    <property type="nucleotide sequence ID" value="NZ_AKWZ02000004.1"/>
</dbReference>
<organism evidence="3 4">
    <name type="scientific">Leptospira fainei serovar Hurstbridge str. BUT 6</name>
    <dbReference type="NCBI Taxonomy" id="1193011"/>
    <lineage>
        <taxon>Bacteria</taxon>
        <taxon>Pseudomonadati</taxon>
        <taxon>Spirochaetota</taxon>
        <taxon>Spirochaetia</taxon>
        <taxon>Leptospirales</taxon>
        <taxon>Leptospiraceae</taxon>
        <taxon>Leptospira</taxon>
    </lineage>
</organism>
<comment type="caution">
    <text evidence="3">The sequence shown here is derived from an EMBL/GenBank/DDBJ whole genome shotgun (WGS) entry which is preliminary data.</text>
</comment>
<feature type="domain" description="TfoX N-terminal" evidence="2">
    <location>
        <begin position="11"/>
        <end position="103"/>
    </location>
</feature>
<evidence type="ECO:0000313" key="3">
    <source>
        <dbReference type="EMBL" id="EPG75162.1"/>
    </source>
</evidence>
<dbReference type="SUPFAM" id="SSF159894">
    <property type="entry name" value="YgaC/TfoX-N like"/>
    <property type="match status" value="1"/>
</dbReference>
<reference evidence="3" key="1">
    <citation type="submission" date="2013-04" db="EMBL/GenBank/DDBJ databases">
        <authorList>
            <person name="Harkins D.M."/>
            <person name="Durkin A.S."/>
            <person name="Selengut J.D."/>
            <person name="Sanka R."/>
            <person name="DePew J."/>
            <person name="Purushe J."/>
            <person name="Ahmed A."/>
            <person name="van der Linden H."/>
            <person name="Goris M.G.A."/>
            <person name="Hartskeerl R.A."/>
            <person name="Vinetz J.M."/>
            <person name="Sutton G.G."/>
            <person name="Nelson W.C."/>
            <person name="Fouts D.E."/>
        </authorList>
    </citation>
    <scope>NUCLEOTIDE SEQUENCE [LARGE SCALE GENOMIC DNA]</scope>
    <source>
        <strain evidence="3">BUT 6</strain>
    </source>
</reference>
<dbReference type="InterPro" id="IPR047525">
    <property type="entry name" value="TfoX-like"/>
</dbReference>
<evidence type="ECO:0000313" key="4">
    <source>
        <dbReference type="Proteomes" id="UP000014540"/>
    </source>
</evidence>
<sequence>MSSFLEYAQDRLKVCGPITVKAMFGGYGVYSGNRIFGMIVNDLLYFKVGPGNQAEYEAASMSPFTYDGKNGKPVRMSYWQVPEEILEDDEDLRFWFRKAMAEAAKAAAPKKKVPIKKSPPKKKGIAKKKLPAKKKKVAKKKIVAKKKSAKKR</sequence>
<dbReference type="Proteomes" id="UP000014540">
    <property type="component" value="Unassembled WGS sequence"/>
</dbReference>
<protein>
    <submittedName>
        <fullName evidence="3">TfoX N-terminal domain protein</fullName>
    </submittedName>
</protein>
<accession>S3W4F6</accession>
<name>S3W4F6_9LEPT</name>
<dbReference type="PANTHER" id="PTHR36121">
    <property type="entry name" value="PROTEIN SXY"/>
    <property type="match status" value="1"/>
</dbReference>
<dbReference type="PANTHER" id="PTHR36121:SF1">
    <property type="entry name" value="PROTEIN SXY"/>
    <property type="match status" value="1"/>
</dbReference>
<dbReference type="Gene3D" id="3.30.1460.30">
    <property type="entry name" value="YgaC/TfoX-N like chaperone"/>
    <property type="match status" value="1"/>
</dbReference>
<feature type="region of interest" description="Disordered" evidence="1">
    <location>
        <begin position="108"/>
        <end position="152"/>
    </location>
</feature>
<dbReference type="InterPro" id="IPR007076">
    <property type="entry name" value="TfoX_N"/>
</dbReference>
<dbReference type="Pfam" id="PF04993">
    <property type="entry name" value="TfoX_N"/>
    <property type="match status" value="1"/>
</dbReference>
<gene>
    <name evidence="3" type="ORF">LEP1GSC058_0152</name>
</gene>
<proteinExistence type="predicted"/>
<dbReference type="EMBL" id="AKWZ02000004">
    <property type="protein sequence ID" value="EPG75162.1"/>
    <property type="molecule type" value="Genomic_DNA"/>
</dbReference>
<dbReference type="AlphaFoldDB" id="S3W4F6"/>
<dbReference type="STRING" id="1193011.LEP1GSC058_0152"/>
<dbReference type="OrthoDB" id="9803291at2"/>
<keyword evidence="4" id="KW-1185">Reference proteome</keyword>
<evidence type="ECO:0000256" key="1">
    <source>
        <dbReference type="SAM" id="MobiDB-lite"/>
    </source>
</evidence>